<dbReference type="Proteomes" id="UP000800235">
    <property type="component" value="Unassembled WGS sequence"/>
</dbReference>
<protein>
    <submittedName>
        <fullName evidence="2">Uncharacterized protein</fullName>
    </submittedName>
</protein>
<organism evidence="2 3">
    <name type="scientific">Tothia fuscella</name>
    <dbReference type="NCBI Taxonomy" id="1048955"/>
    <lineage>
        <taxon>Eukaryota</taxon>
        <taxon>Fungi</taxon>
        <taxon>Dikarya</taxon>
        <taxon>Ascomycota</taxon>
        <taxon>Pezizomycotina</taxon>
        <taxon>Dothideomycetes</taxon>
        <taxon>Pleosporomycetidae</taxon>
        <taxon>Venturiales</taxon>
        <taxon>Cylindrosympodiaceae</taxon>
        <taxon>Tothia</taxon>
    </lineage>
</organism>
<feature type="region of interest" description="Disordered" evidence="1">
    <location>
        <begin position="150"/>
        <end position="183"/>
    </location>
</feature>
<comment type="caution">
    <text evidence="2">The sequence shown here is derived from an EMBL/GenBank/DDBJ whole genome shotgun (WGS) entry which is preliminary data.</text>
</comment>
<reference evidence="2" key="1">
    <citation type="journal article" date="2020" name="Stud. Mycol.">
        <title>101 Dothideomycetes genomes: a test case for predicting lifestyles and emergence of pathogens.</title>
        <authorList>
            <person name="Haridas S."/>
            <person name="Albert R."/>
            <person name="Binder M."/>
            <person name="Bloem J."/>
            <person name="Labutti K."/>
            <person name="Salamov A."/>
            <person name="Andreopoulos B."/>
            <person name="Baker S."/>
            <person name="Barry K."/>
            <person name="Bills G."/>
            <person name="Bluhm B."/>
            <person name="Cannon C."/>
            <person name="Castanera R."/>
            <person name="Culley D."/>
            <person name="Daum C."/>
            <person name="Ezra D."/>
            <person name="Gonzalez J."/>
            <person name="Henrissat B."/>
            <person name="Kuo A."/>
            <person name="Liang C."/>
            <person name="Lipzen A."/>
            <person name="Lutzoni F."/>
            <person name="Magnuson J."/>
            <person name="Mondo S."/>
            <person name="Nolan M."/>
            <person name="Ohm R."/>
            <person name="Pangilinan J."/>
            <person name="Park H.-J."/>
            <person name="Ramirez L."/>
            <person name="Alfaro M."/>
            <person name="Sun H."/>
            <person name="Tritt A."/>
            <person name="Yoshinaga Y."/>
            <person name="Zwiers L.-H."/>
            <person name="Turgeon B."/>
            <person name="Goodwin S."/>
            <person name="Spatafora J."/>
            <person name="Crous P."/>
            <person name="Grigoriev I."/>
        </authorList>
    </citation>
    <scope>NUCLEOTIDE SEQUENCE</scope>
    <source>
        <strain evidence="2">CBS 130266</strain>
    </source>
</reference>
<gene>
    <name evidence="2" type="ORF">EJ08DRAFT_661342</name>
</gene>
<evidence type="ECO:0000313" key="2">
    <source>
        <dbReference type="EMBL" id="KAF2429901.1"/>
    </source>
</evidence>
<evidence type="ECO:0000313" key="3">
    <source>
        <dbReference type="Proteomes" id="UP000800235"/>
    </source>
</evidence>
<evidence type="ECO:0000256" key="1">
    <source>
        <dbReference type="SAM" id="MobiDB-lite"/>
    </source>
</evidence>
<sequence>MEDSQNITDEENYQHARALFYERRYDECIGAAEENLGVSNISLMHFVSNTVLVALSSDTWEQIERQHILAEHIYITVTERCPPPAVALAAIGQALAALRGVELEDEDSALGQIVAQVARRNDDALLIGDGLGRWEAFANEIDIVAMQYQQDQDQDRDIDDVEEEDDNDNSDSPSEGQLSDDQLEKLEMLSTPMTLSLRFKDT</sequence>
<feature type="compositionally biased region" description="Acidic residues" evidence="1">
    <location>
        <begin position="152"/>
        <end position="169"/>
    </location>
</feature>
<proteinExistence type="predicted"/>
<accession>A0A9P4NQK3</accession>
<name>A0A9P4NQK3_9PEZI</name>
<dbReference type="AlphaFoldDB" id="A0A9P4NQK3"/>
<keyword evidence="3" id="KW-1185">Reference proteome</keyword>
<dbReference type="EMBL" id="MU007043">
    <property type="protein sequence ID" value="KAF2429901.1"/>
    <property type="molecule type" value="Genomic_DNA"/>
</dbReference>